<sequence>MKRFVVDDCGAFALTDVLEEDLSFGLQVHHTIGQHMGLSYITFHRMIKILLTSHARMRQDGILWNMRDMMTAEMSRDAGAYCFLGMDSRDDDLLLDMLLECLNFLIVEEESSEAAANQDLKKLLETYVGSDELVHPQRRNIELFLRHVTNAIRTGRKTFVDQAFLKQQRSPFILNRLGRAMRKAVLFSIEKHKAESHQVLMRLWEELFDQQGLHLHRASVLDVHQLSEKLVELPREEQEEFLLGQQNPHMEFWICQEVVKNQLRGKMVETPAELRMLTMEPESFVAVLMWSFKDARPDDKLKESLLALYLAHFIDLFRLQYPAEVQREGPRITQSLTEDFKNTLLSLDPVDQVNWNMRLKILESGALTAV</sequence>
<proteinExistence type="predicted"/>
<dbReference type="AlphaFoldDB" id="A0A7S3E5D0"/>
<evidence type="ECO:0000313" key="1">
    <source>
        <dbReference type="EMBL" id="CAE0032362.1"/>
    </source>
</evidence>
<reference evidence="1" key="1">
    <citation type="submission" date="2021-01" db="EMBL/GenBank/DDBJ databases">
        <authorList>
            <person name="Corre E."/>
            <person name="Pelletier E."/>
            <person name="Niang G."/>
            <person name="Scheremetjew M."/>
            <person name="Finn R."/>
            <person name="Kale V."/>
            <person name="Holt S."/>
            <person name="Cochrane G."/>
            <person name="Meng A."/>
            <person name="Brown T."/>
            <person name="Cohen L."/>
        </authorList>
    </citation>
    <scope>NUCLEOTIDE SEQUENCE</scope>
    <source>
        <strain evidence="1">CCMP 769</strain>
    </source>
</reference>
<organism evidence="1">
    <name type="scientific">Rhodosorus marinus</name>
    <dbReference type="NCBI Taxonomy" id="101924"/>
    <lineage>
        <taxon>Eukaryota</taxon>
        <taxon>Rhodophyta</taxon>
        <taxon>Stylonematophyceae</taxon>
        <taxon>Stylonematales</taxon>
        <taxon>Stylonemataceae</taxon>
        <taxon>Rhodosorus</taxon>
    </lineage>
</organism>
<accession>A0A7S3E5D0</accession>
<dbReference type="EMBL" id="HBHW01000418">
    <property type="protein sequence ID" value="CAE0032362.1"/>
    <property type="molecule type" value="Transcribed_RNA"/>
</dbReference>
<gene>
    <name evidence="1" type="ORF">RMAR00112_LOCUS301</name>
</gene>
<protein>
    <submittedName>
        <fullName evidence="1">Uncharacterized protein</fullName>
    </submittedName>
</protein>
<name>A0A7S3E5D0_9RHOD</name>